<dbReference type="AlphaFoldDB" id="A0A9Q0YMU3"/>
<sequence>MNRVGDAYLFFWTGDLKNQRFIMDSSSYTTYIVPVQRGTGRPDEYDEEVKLIKDITKPDKCSIRNVDKVVSDLMTPTMFLRKGRQQKEKIPFHAVSEESLNRWVDYLNTFLPPLDNEYEIPDTCRDRSSTNTAHNRPKPRKTPRTPGSVQSVVNMVPTTFSTPVSTRHFEDSLPPDEDYEVVSYVNYPLPTENTTEKDYNSLRSTEDSSTSDDDPEGLYHDVDEVEPETIVNDVIHNRPTNRYPPVPPKRGNSIKTQESPRNGHPNIKDIFQSELKDTLDQRTNSVKPKPSHRRKNIRQGDSEIEEARAGRKAECDDEEGAGEGLNVVRRTSAKTSGGPVLTTFKPEVLRRKGTEKSLENASNRKITIMEDNLPSPQLPPCSSDDEEDPNAPDETIPKEIYAHNARKAMKCEMEEPDGITCHAELGQLQNLGIVTTQYGACISDIPANLQRKFLHGDKIISINGQRIKDASFARSIIETSECKMIKYIAPGTMFAKQATGDMMAEKRCITHIERKFIAPGTTTKEVNVALRNAGHKFYIILQPVEFMKELMS</sequence>
<dbReference type="EMBL" id="JAIZAY010000017">
    <property type="protein sequence ID" value="KAJ8025375.1"/>
    <property type="molecule type" value="Genomic_DNA"/>
</dbReference>
<proteinExistence type="predicted"/>
<evidence type="ECO:0000256" key="1">
    <source>
        <dbReference type="SAM" id="MobiDB-lite"/>
    </source>
</evidence>
<evidence type="ECO:0000313" key="3">
    <source>
        <dbReference type="Proteomes" id="UP001152320"/>
    </source>
</evidence>
<keyword evidence="3" id="KW-1185">Reference proteome</keyword>
<feature type="compositionally biased region" description="Basic and acidic residues" evidence="1">
    <location>
        <begin position="298"/>
        <end position="314"/>
    </location>
</feature>
<feature type="compositionally biased region" description="Basic and acidic residues" evidence="1">
    <location>
        <begin position="194"/>
        <end position="206"/>
    </location>
</feature>
<evidence type="ECO:0000313" key="2">
    <source>
        <dbReference type="EMBL" id="KAJ8025375.1"/>
    </source>
</evidence>
<organism evidence="2 3">
    <name type="scientific">Holothuria leucospilota</name>
    <name type="common">Black long sea cucumber</name>
    <name type="synonym">Mertensiothuria leucospilota</name>
    <dbReference type="NCBI Taxonomy" id="206669"/>
    <lineage>
        <taxon>Eukaryota</taxon>
        <taxon>Metazoa</taxon>
        <taxon>Echinodermata</taxon>
        <taxon>Eleutherozoa</taxon>
        <taxon>Echinozoa</taxon>
        <taxon>Holothuroidea</taxon>
        <taxon>Aspidochirotacea</taxon>
        <taxon>Aspidochirotida</taxon>
        <taxon>Holothuriidae</taxon>
        <taxon>Holothuria</taxon>
    </lineage>
</organism>
<feature type="compositionally biased region" description="Basic and acidic residues" evidence="1">
    <location>
        <begin position="347"/>
        <end position="358"/>
    </location>
</feature>
<accession>A0A9Q0YMU3</accession>
<feature type="region of interest" description="Disordered" evidence="1">
    <location>
        <begin position="121"/>
        <end position="150"/>
    </location>
</feature>
<name>A0A9Q0YMU3_HOLLE</name>
<dbReference type="Proteomes" id="UP001152320">
    <property type="component" value="Chromosome 17"/>
</dbReference>
<feature type="region of interest" description="Disordered" evidence="1">
    <location>
        <begin position="234"/>
        <end position="395"/>
    </location>
</feature>
<protein>
    <recommendedName>
        <fullName evidence="4">PDZ domain-containing protein</fullName>
    </recommendedName>
</protein>
<gene>
    <name evidence="2" type="ORF">HOLleu_32916</name>
</gene>
<feature type="region of interest" description="Disordered" evidence="1">
    <location>
        <begin position="188"/>
        <end position="221"/>
    </location>
</feature>
<comment type="caution">
    <text evidence="2">The sequence shown here is derived from an EMBL/GenBank/DDBJ whole genome shotgun (WGS) entry which is preliminary data.</text>
</comment>
<reference evidence="2" key="1">
    <citation type="submission" date="2021-10" db="EMBL/GenBank/DDBJ databases">
        <title>Tropical sea cucumber genome reveals ecological adaptation and Cuvierian tubules defense mechanism.</title>
        <authorList>
            <person name="Chen T."/>
        </authorList>
    </citation>
    <scope>NUCLEOTIDE SEQUENCE</scope>
    <source>
        <strain evidence="2">Nanhai2018</strain>
        <tissue evidence="2">Muscle</tissue>
    </source>
</reference>
<dbReference type="OrthoDB" id="6126662at2759"/>
<evidence type="ECO:0008006" key="4">
    <source>
        <dbReference type="Google" id="ProtNLM"/>
    </source>
</evidence>